<comment type="caution">
    <text evidence="1">The sequence shown here is derived from an EMBL/GenBank/DDBJ whole genome shotgun (WGS) entry which is preliminary data.</text>
</comment>
<dbReference type="EMBL" id="CAJMWX010001256">
    <property type="protein sequence ID" value="CAE6477766.1"/>
    <property type="molecule type" value="Genomic_DNA"/>
</dbReference>
<dbReference type="Proteomes" id="UP000663888">
    <property type="component" value="Unassembled WGS sequence"/>
</dbReference>
<protein>
    <recommendedName>
        <fullName evidence="3">Methyltransferase domain-containing protein</fullName>
    </recommendedName>
</protein>
<evidence type="ECO:0000313" key="2">
    <source>
        <dbReference type="Proteomes" id="UP000663888"/>
    </source>
</evidence>
<dbReference type="AlphaFoldDB" id="A0A8H3CDT1"/>
<evidence type="ECO:0008006" key="3">
    <source>
        <dbReference type="Google" id="ProtNLM"/>
    </source>
</evidence>
<dbReference type="SUPFAM" id="SSF53335">
    <property type="entry name" value="S-adenosyl-L-methionine-dependent methyltransferases"/>
    <property type="match status" value="1"/>
</dbReference>
<sequence length="343" mass="39540">MADANDLLNPAILPPSPDLVPITSAEYPNYFFLYHRRYFPLYRHPPHLRNNEFLDQLQLPSVLPIDRYDMERRTVQHNLVNLCLGHSNWFGPFEQHLIPPEGRLVVDVGSDNGKWIEDVSDEFPHTIHFRGIEIFPSSPTEAANNNVRFEVYDFQREHIRHGDASVDVVHARFQNFHIQDWDDFLRDVARCLKPGGLFMSGELDISLEYPNGQAAHATATTQLYQQVMQIMFDRGYTPDIGARMVEKLGTIRDSAGNPLFTNIGSEVYTFPMSANNPIVEQRELSALSMEYLDRLAKSLRPFMLSTRQASVEVDGLLRRHRGELHEISALMTYRVCWAERSRI</sequence>
<gene>
    <name evidence="1" type="ORF">RDB_LOCUS118780</name>
</gene>
<proteinExistence type="predicted"/>
<name>A0A8H3CDT1_9AGAM</name>
<reference evidence="1" key="1">
    <citation type="submission" date="2021-01" db="EMBL/GenBank/DDBJ databases">
        <authorList>
            <person name="Kaushik A."/>
        </authorList>
    </citation>
    <scope>NUCLEOTIDE SEQUENCE</scope>
    <source>
        <strain evidence="1">AG4-R118</strain>
    </source>
</reference>
<dbReference type="CDD" id="cd02440">
    <property type="entry name" value="AdoMet_MTases"/>
    <property type="match status" value="1"/>
</dbReference>
<evidence type="ECO:0000313" key="1">
    <source>
        <dbReference type="EMBL" id="CAE6477766.1"/>
    </source>
</evidence>
<dbReference type="InterPro" id="IPR029063">
    <property type="entry name" value="SAM-dependent_MTases_sf"/>
</dbReference>
<dbReference type="Pfam" id="PF13489">
    <property type="entry name" value="Methyltransf_23"/>
    <property type="match status" value="1"/>
</dbReference>
<organism evidence="1 2">
    <name type="scientific">Rhizoctonia solani</name>
    <dbReference type="NCBI Taxonomy" id="456999"/>
    <lineage>
        <taxon>Eukaryota</taxon>
        <taxon>Fungi</taxon>
        <taxon>Dikarya</taxon>
        <taxon>Basidiomycota</taxon>
        <taxon>Agaricomycotina</taxon>
        <taxon>Agaricomycetes</taxon>
        <taxon>Cantharellales</taxon>
        <taxon>Ceratobasidiaceae</taxon>
        <taxon>Rhizoctonia</taxon>
    </lineage>
</organism>
<dbReference type="Gene3D" id="3.40.50.150">
    <property type="entry name" value="Vaccinia Virus protein VP39"/>
    <property type="match status" value="1"/>
</dbReference>
<accession>A0A8H3CDT1</accession>